<dbReference type="EMBL" id="CAJGYM010000058">
    <property type="protein sequence ID" value="CAD6195687.1"/>
    <property type="molecule type" value="Genomic_DNA"/>
</dbReference>
<accession>A0A8S1HL56</accession>
<evidence type="ECO:0000313" key="2">
    <source>
        <dbReference type="EMBL" id="CAD6195687.1"/>
    </source>
</evidence>
<sequence>MSEDKQAAELRRSIAGQTSEPYRKQLLSQSSQKVLKVDKKSRRSKTSFFVIILWWTGVPPVSVRRVFVQLTADRPPCFCRSAAPPPPSPTPSPLFV</sequence>
<feature type="compositionally biased region" description="Basic and acidic residues" evidence="1">
    <location>
        <begin position="1"/>
        <end position="12"/>
    </location>
</feature>
<feature type="region of interest" description="Disordered" evidence="1">
    <location>
        <begin position="1"/>
        <end position="22"/>
    </location>
</feature>
<dbReference type="Proteomes" id="UP000835052">
    <property type="component" value="Unassembled WGS sequence"/>
</dbReference>
<gene>
    <name evidence="2" type="ORF">CAUJ_LOCUS11606</name>
</gene>
<evidence type="ECO:0000313" key="3">
    <source>
        <dbReference type="Proteomes" id="UP000835052"/>
    </source>
</evidence>
<name>A0A8S1HL56_9PELO</name>
<dbReference type="AlphaFoldDB" id="A0A8S1HL56"/>
<keyword evidence="3" id="KW-1185">Reference proteome</keyword>
<comment type="caution">
    <text evidence="2">The sequence shown here is derived from an EMBL/GenBank/DDBJ whole genome shotgun (WGS) entry which is preliminary data.</text>
</comment>
<organism evidence="2 3">
    <name type="scientific">Caenorhabditis auriculariae</name>
    <dbReference type="NCBI Taxonomy" id="2777116"/>
    <lineage>
        <taxon>Eukaryota</taxon>
        <taxon>Metazoa</taxon>
        <taxon>Ecdysozoa</taxon>
        <taxon>Nematoda</taxon>
        <taxon>Chromadorea</taxon>
        <taxon>Rhabditida</taxon>
        <taxon>Rhabditina</taxon>
        <taxon>Rhabditomorpha</taxon>
        <taxon>Rhabditoidea</taxon>
        <taxon>Rhabditidae</taxon>
        <taxon>Peloderinae</taxon>
        <taxon>Caenorhabditis</taxon>
    </lineage>
</organism>
<reference evidence="2" key="1">
    <citation type="submission" date="2020-10" db="EMBL/GenBank/DDBJ databases">
        <authorList>
            <person name="Kikuchi T."/>
        </authorList>
    </citation>
    <scope>NUCLEOTIDE SEQUENCE</scope>
    <source>
        <strain evidence="2">NKZ352</strain>
    </source>
</reference>
<evidence type="ECO:0000256" key="1">
    <source>
        <dbReference type="SAM" id="MobiDB-lite"/>
    </source>
</evidence>
<protein>
    <submittedName>
        <fullName evidence="2">Uncharacterized protein</fullName>
    </submittedName>
</protein>
<proteinExistence type="predicted"/>